<dbReference type="OMA" id="SHEKEHR"/>
<proteinExistence type="inferred from homology"/>
<dbReference type="OrthoDB" id="1637350at2759"/>
<dbReference type="Pfam" id="PF00544">
    <property type="entry name" value="Pectate_lyase_4"/>
    <property type="match status" value="1"/>
</dbReference>
<evidence type="ECO:0000256" key="5">
    <source>
        <dbReference type="ARBA" id="ARBA00012272"/>
    </source>
</evidence>
<evidence type="ECO:0000259" key="14">
    <source>
        <dbReference type="SMART" id="SM00656"/>
    </source>
</evidence>
<dbReference type="InterPro" id="IPR002022">
    <property type="entry name" value="Pec_lyase"/>
</dbReference>
<evidence type="ECO:0000313" key="15">
    <source>
        <dbReference type="EMBL" id="EKD12454.1"/>
    </source>
</evidence>
<dbReference type="SUPFAM" id="SSF51126">
    <property type="entry name" value="Pectin lyase-like"/>
    <property type="match status" value="1"/>
</dbReference>
<dbReference type="InterPro" id="IPR011050">
    <property type="entry name" value="Pectin_lyase_fold/virulence"/>
</dbReference>
<comment type="similarity">
    <text evidence="4 11">Belongs to the polysaccharide lyase 1 family.</text>
</comment>
<dbReference type="SMART" id="SM00656">
    <property type="entry name" value="Amb_all"/>
    <property type="match status" value="1"/>
</dbReference>
<evidence type="ECO:0000256" key="3">
    <source>
        <dbReference type="ARBA" id="ARBA00004613"/>
    </source>
</evidence>
<dbReference type="HOGENOM" id="CLU_021894_1_0_1"/>
<keyword evidence="9" id="KW-0106">Calcium</keyword>
<dbReference type="InterPro" id="IPR045032">
    <property type="entry name" value="PEL"/>
</dbReference>
<dbReference type="EMBL" id="JH921457">
    <property type="protein sequence ID" value="EKD12454.1"/>
    <property type="molecule type" value="Genomic_DNA"/>
</dbReference>
<dbReference type="eggNOG" id="ENOG502S66G">
    <property type="taxonomic scope" value="Eukaryota"/>
</dbReference>
<keyword evidence="10 11" id="KW-0456">Lyase</keyword>
<comment type="cofactor">
    <cofactor evidence="2">
        <name>Ca(2+)</name>
        <dbReference type="ChEBI" id="CHEBI:29108"/>
    </cofactor>
</comment>
<comment type="subcellular location">
    <subcellularLocation>
        <location evidence="3 11">Secreted</location>
    </subcellularLocation>
</comment>
<evidence type="ECO:0000256" key="6">
    <source>
        <dbReference type="ARBA" id="ARBA00022525"/>
    </source>
</evidence>
<keyword evidence="16" id="KW-1185">Reference proteome</keyword>
<dbReference type="FunFam" id="2.160.20.10:FF:000036">
    <property type="entry name" value="Pectate lyase A"/>
    <property type="match status" value="1"/>
</dbReference>
<dbReference type="PANTHER" id="PTHR31683:SF18">
    <property type="entry name" value="PECTATE LYASE 21-RELATED"/>
    <property type="match status" value="1"/>
</dbReference>
<feature type="signal peptide" evidence="13">
    <location>
        <begin position="1"/>
        <end position="17"/>
    </location>
</feature>
<dbReference type="PANTHER" id="PTHR31683">
    <property type="entry name" value="PECTATE LYASE 18-RELATED"/>
    <property type="match status" value="1"/>
</dbReference>
<dbReference type="RefSeq" id="XP_007297209.1">
    <property type="nucleotide sequence ID" value="XM_007297147.1"/>
</dbReference>
<keyword evidence="8 13" id="KW-0732">Signal</keyword>
<dbReference type="GO" id="GO:0000272">
    <property type="term" value="P:polysaccharide catabolic process"/>
    <property type="evidence" value="ECO:0007669"/>
    <property type="project" value="UniProtKB-KW"/>
</dbReference>
<dbReference type="GO" id="GO:0030570">
    <property type="term" value="F:pectate lyase activity"/>
    <property type="evidence" value="ECO:0007669"/>
    <property type="project" value="UniProtKB-EC"/>
</dbReference>
<feature type="chain" id="PRO_5003853513" description="pectate lyase" evidence="13">
    <location>
        <begin position="18"/>
        <end position="363"/>
    </location>
</feature>
<dbReference type="Proteomes" id="UP000006753">
    <property type="component" value="Unassembled WGS sequence"/>
</dbReference>
<evidence type="ECO:0000256" key="13">
    <source>
        <dbReference type="SAM" id="SignalP"/>
    </source>
</evidence>
<evidence type="ECO:0000256" key="11">
    <source>
        <dbReference type="RuleBase" id="RU361173"/>
    </source>
</evidence>
<evidence type="ECO:0000256" key="10">
    <source>
        <dbReference type="ARBA" id="ARBA00023239"/>
    </source>
</evidence>
<dbReference type="GO" id="GO:0046872">
    <property type="term" value="F:metal ion binding"/>
    <property type="evidence" value="ECO:0007669"/>
    <property type="project" value="UniProtKB-KW"/>
</dbReference>
<keyword evidence="7" id="KW-0479">Metal-binding</keyword>
<dbReference type="InterPro" id="IPR012334">
    <property type="entry name" value="Pectin_lyas_fold"/>
</dbReference>
<keyword evidence="11" id="KW-0119">Carbohydrate metabolism</keyword>
<gene>
    <name evidence="15" type="ORF">MBM_09320</name>
</gene>
<evidence type="ECO:0000256" key="8">
    <source>
        <dbReference type="ARBA" id="ARBA00022729"/>
    </source>
</evidence>
<evidence type="ECO:0000256" key="9">
    <source>
        <dbReference type="ARBA" id="ARBA00022837"/>
    </source>
</evidence>
<dbReference type="GO" id="GO:0005576">
    <property type="term" value="C:extracellular region"/>
    <property type="evidence" value="ECO:0007669"/>
    <property type="project" value="UniProtKB-SubCell"/>
</dbReference>
<feature type="region of interest" description="Disordered" evidence="12">
    <location>
        <begin position="22"/>
        <end position="50"/>
    </location>
</feature>
<comment type="catalytic activity">
    <reaction evidence="1">
        <text>Eliminative cleavage of (1-&gt;4)-alpha-D-galacturonan to give oligosaccharides with 4-deoxy-alpha-D-galact-4-enuronosyl groups at their non-reducing ends.</text>
        <dbReference type="EC" id="4.2.2.2"/>
    </reaction>
</comment>
<keyword evidence="6 11" id="KW-0964">Secreted</keyword>
<dbReference type="EC" id="4.2.2.2" evidence="5"/>
<organism evidence="15 16">
    <name type="scientific">Marssonina brunnea f. sp. multigermtubi (strain MB_m1)</name>
    <name type="common">Marssonina leaf spot fungus</name>
    <dbReference type="NCBI Taxonomy" id="1072389"/>
    <lineage>
        <taxon>Eukaryota</taxon>
        <taxon>Fungi</taxon>
        <taxon>Dikarya</taxon>
        <taxon>Ascomycota</taxon>
        <taxon>Pezizomycotina</taxon>
        <taxon>Leotiomycetes</taxon>
        <taxon>Helotiales</taxon>
        <taxon>Drepanopezizaceae</taxon>
        <taxon>Drepanopeziza</taxon>
    </lineage>
</organism>
<evidence type="ECO:0000313" key="16">
    <source>
        <dbReference type="Proteomes" id="UP000006753"/>
    </source>
</evidence>
<feature type="domain" description="Pectate lyase" evidence="14">
    <location>
        <begin position="91"/>
        <end position="303"/>
    </location>
</feature>
<keyword evidence="11" id="KW-0624">Polysaccharide degradation</keyword>
<feature type="compositionally biased region" description="Basic residues" evidence="12">
    <location>
        <begin position="25"/>
        <end position="37"/>
    </location>
</feature>
<dbReference type="AlphaFoldDB" id="K1XIY1"/>
<sequence>MKLTLLTLALLVAIAQAAPLEARAKKTSPAKKPKAKSSAKSSKATTVPTISTGYTSSPSVNTGSSGSSSGLITEACNIGYATLNGGTTGGGSASTTTVTSLAELTACATKAGPAVCLIKGAITGNTAIKVTADTTIAGAAGSSLTGVGFRVFKVKNVILRNLKISKVLASAGDAIGIQKASNVWVDHCDLSSDQDHGKDYYDGLCDITHASDYITVSNTYLHDHYKASLVGHSDNNGAEDTGHLIVTYANNFFENLNSRGPSVRFGTAHIYNHYAKTASTGVNTRIGAQLLIESSVFEGVPMAIQSAYSKSVGYATVKDVDLGTGTNTVKASTLTSVPYKYTLLGSEKVASAVTATAGQTLKF</sequence>
<evidence type="ECO:0000256" key="4">
    <source>
        <dbReference type="ARBA" id="ARBA00010980"/>
    </source>
</evidence>
<reference evidence="15 16" key="1">
    <citation type="journal article" date="2012" name="BMC Genomics">
        <title>Sequencing the genome of Marssonina brunnea reveals fungus-poplar co-evolution.</title>
        <authorList>
            <person name="Zhu S."/>
            <person name="Cao Y.-Z."/>
            <person name="Jiang C."/>
            <person name="Tan B.-Y."/>
            <person name="Wang Z."/>
            <person name="Feng S."/>
            <person name="Zhang L."/>
            <person name="Su X.-H."/>
            <person name="Brejova B."/>
            <person name="Vinar T."/>
            <person name="Xu M."/>
            <person name="Wang M.-X."/>
            <person name="Zhang S.-G."/>
            <person name="Huang M.-R."/>
            <person name="Wu R."/>
            <person name="Zhou Y."/>
        </authorList>
    </citation>
    <scope>NUCLEOTIDE SEQUENCE [LARGE SCALE GENOMIC DNA]</scope>
    <source>
        <strain evidence="15 16">MB_m1</strain>
    </source>
</reference>
<evidence type="ECO:0000256" key="2">
    <source>
        <dbReference type="ARBA" id="ARBA00001913"/>
    </source>
</evidence>
<evidence type="ECO:0000256" key="12">
    <source>
        <dbReference type="SAM" id="MobiDB-lite"/>
    </source>
</evidence>
<protein>
    <recommendedName>
        <fullName evidence="5">pectate lyase</fullName>
        <ecNumber evidence="5">4.2.2.2</ecNumber>
    </recommendedName>
</protein>
<dbReference type="STRING" id="1072389.K1XIY1"/>
<dbReference type="Gene3D" id="2.160.20.10">
    <property type="entry name" value="Single-stranded right-handed beta-helix, Pectin lyase-like"/>
    <property type="match status" value="1"/>
</dbReference>
<accession>K1XIY1</accession>
<dbReference type="KEGG" id="mbe:MBM_09320"/>
<dbReference type="InParanoid" id="K1XIY1"/>
<dbReference type="GeneID" id="18765255"/>
<evidence type="ECO:0000256" key="1">
    <source>
        <dbReference type="ARBA" id="ARBA00000695"/>
    </source>
</evidence>
<name>K1XIY1_MARBU</name>
<evidence type="ECO:0000256" key="7">
    <source>
        <dbReference type="ARBA" id="ARBA00022723"/>
    </source>
</evidence>